<dbReference type="InterPro" id="IPR000719">
    <property type="entry name" value="Prot_kinase_dom"/>
</dbReference>
<accession>A0A9K3CX06</accession>
<dbReference type="EMBL" id="BDIP01001651">
    <property type="protein sequence ID" value="GIQ84858.1"/>
    <property type="molecule type" value="Genomic_DNA"/>
</dbReference>
<keyword evidence="3" id="KW-1185">Reference proteome</keyword>
<gene>
    <name evidence="2" type="ORF">KIPB_006433</name>
</gene>
<sequence>MHFYIYPLSPMPPLIYQMKLSSDYHATPVPVSALGALLEAGNIPPAGVEPYQTVTGLQTGSEAADTLAGPDTMDSPDALMGGMGGMGGEAMPDTAGVSEDSLGSYLQSMLPHASVEALEFVAVCLKLDPRARPTAETLLAHEWLQ</sequence>
<dbReference type="GO" id="GO:0004672">
    <property type="term" value="F:protein kinase activity"/>
    <property type="evidence" value="ECO:0007669"/>
    <property type="project" value="InterPro"/>
</dbReference>
<name>A0A9K3CX06_9EUKA</name>
<dbReference type="OrthoDB" id="5979581at2759"/>
<dbReference type="GO" id="GO:0005524">
    <property type="term" value="F:ATP binding"/>
    <property type="evidence" value="ECO:0007669"/>
    <property type="project" value="InterPro"/>
</dbReference>
<evidence type="ECO:0000313" key="3">
    <source>
        <dbReference type="Proteomes" id="UP000265618"/>
    </source>
</evidence>
<protein>
    <recommendedName>
        <fullName evidence="1">Protein kinase domain-containing protein</fullName>
    </recommendedName>
</protein>
<dbReference type="PROSITE" id="PS50011">
    <property type="entry name" value="PROTEIN_KINASE_DOM"/>
    <property type="match status" value="1"/>
</dbReference>
<dbReference type="AlphaFoldDB" id="A0A9K3CX06"/>
<evidence type="ECO:0000259" key="1">
    <source>
        <dbReference type="PROSITE" id="PS50011"/>
    </source>
</evidence>
<dbReference type="SUPFAM" id="SSF56112">
    <property type="entry name" value="Protein kinase-like (PK-like)"/>
    <property type="match status" value="1"/>
</dbReference>
<organism evidence="2 3">
    <name type="scientific">Kipferlia bialata</name>
    <dbReference type="NCBI Taxonomy" id="797122"/>
    <lineage>
        <taxon>Eukaryota</taxon>
        <taxon>Metamonada</taxon>
        <taxon>Carpediemonas-like organisms</taxon>
        <taxon>Kipferlia</taxon>
    </lineage>
</organism>
<proteinExistence type="predicted"/>
<dbReference type="InterPro" id="IPR011009">
    <property type="entry name" value="Kinase-like_dom_sf"/>
</dbReference>
<reference evidence="2 3" key="1">
    <citation type="journal article" date="2018" name="PLoS ONE">
        <title>The draft genome of Kipferlia bialata reveals reductive genome evolution in fornicate parasites.</title>
        <authorList>
            <person name="Tanifuji G."/>
            <person name="Takabayashi S."/>
            <person name="Kume K."/>
            <person name="Takagi M."/>
            <person name="Nakayama T."/>
            <person name="Kamikawa R."/>
            <person name="Inagaki Y."/>
            <person name="Hashimoto T."/>
        </authorList>
    </citation>
    <scope>NUCLEOTIDE SEQUENCE [LARGE SCALE GENOMIC DNA]</scope>
    <source>
        <strain evidence="2">NY0173</strain>
    </source>
</reference>
<dbReference type="Gene3D" id="1.10.510.10">
    <property type="entry name" value="Transferase(Phosphotransferase) domain 1"/>
    <property type="match status" value="1"/>
</dbReference>
<comment type="caution">
    <text evidence="2">The sequence shown here is derived from an EMBL/GenBank/DDBJ whole genome shotgun (WGS) entry which is preliminary data.</text>
</comment>
<feature type="domain" description="Protein kinase" evidence="1">
    <location>
        <begin position="1"/>
        <end position="144"/>
    </location>
</feature>
<dbReference type="Proteomes" id="UP000265618">
    <property type="component" value="Unassembled WGS sequence"/>
</dbReference>
<evidence type="ECO:0000313" key="2">
    <source>
        <dbReference type="EMBL" id="GIQ84858.1"/>
    </source>
</evidence>